<dbReference type="PROSITE" id="PS50178">
    <property type="entry name" value="ZF_FYVE"/>
    <property type="match status" value="1"/>
</dbReference>
<sequence>MPGQCYKCGFEFSVFKKERGCKNCGYAFCNKCLNEKPIPVPKKNNEKHHVCNDCFKVLTGAAPVPKEHVKYDLPEAYVKRVAALEQRNVQPRAGGAALKSQDGKKIPESLMKLDKADREIALRLEKLREDDKPKEPITDAQLQARLAQLKGQPVQSTSNPVYQPVKRIPETQQVDDLLEQLSEEVALDARLPDSAEEVEERLRRFRDSESERSCKPGIDGHNFNQDDKSIKGENNLNIVDKGRPVKKLYDKNITGTSTLEEQDLEEIHKMIAAAAKDVESDAQKAVQDLHRDKELMSRLKVLQAHREQNKHSDDAASVNSDTDNTTKSTEISRSLSTQLVDSDQDSDEDVAAAALVQRYIEETKIDEAVGNSGRLPADEPALPIPSRSSKTKKKAEKTVERKHLNSEPSTRTENSDSDYDDSDELPYCCLCTEDACIRCRDCDLDLYCKKCFVKCHEKMDITDHRTVAYKAPKGYR</sequence>
<dbReference type="SMART" id="SM00064">
    <property type="entry name" value="FYVE"/>
    <property type="match status" value="1"/>
</dbReference>
<evidence type="ECO:0000256" key="4">
    <source>
        <dbReference type="PROSITE-ProRule" id="PRU00091"/>
    </source>
</evidence>
<organism evidence="7 8">
    <name type="scientific">Biomphalaria glabrata</name>
    <name type="common">Bloodfluke planorb</name>
    <name type="synonym">Freshwater snail</name>
    <dbReference type="NCBI Taxonomy" id="6526"/>
    <lineage>
        <taxon>Eukaryota</taxon>
        <taxon>Metazoa</taxon>
        <taxon>Spiralia</taxon>
        <taxon>Lophotrochozoa</taxon>
        <taxon>Mollusca</taxon>
        <taxon>Gastropoda</taxon>
        <taxon>Heterobranchia</taxon>
        <taxon>Euthyneura</taxon>
        <taxon>Panpulmonata</taxon>
        <taxon>Hygrophila</taxon>
        <taxon>Lymnaeoidea</taxon>
        <taxon>Planorbidae</taxon>
        <taxon>Biomphalaria</taxon>
    </lineage>
</organism>
<dbReference type="RefSeq" id="XP_013068499.2">
    <property type="nucleotide sequence ID" value="XM_013213045.2"/>
</dbReference>
<keyword evidence="1" id="KW-0479">Metal-binding</keyword>
<dbReference type="VEuPathDB" id="VectorBase:BGLB027105"/>
<dbReference type="Pfam" id="PF01363">
    <property type="entry name" value="FYVE"/>
    <property type="match status" value="1"/>
</dbReference>
<dbReference type="SUPFAM" id="SSF57845">
    <property type="entry name" value="B-box zinc-binding domain"/>
    <property type="match status" value="1"/>
</dbReference>
<feature type="domain" description="FYVE-type" evidence="6">
    <location>
        <begin position="1"/>
        <end position="59"/>
    </location>
</feature>
<dbReference type="STRING" id="6526.A0A2C9L511"/>
<dbReference type="GO" id="GO:0008270">
    <property type="term" value="F:zinc ion binding"/>
    <property type="evidence" value="ECO:0007669"/>
    <property type="project" value="UniProtKB-KW"/>
</dbReference>
<feature type="compositionally biased region" description="Polar residues" evidence="5">
    <location>
        <begin position="317"/>
        <end position="341"/>
    </location>
</feature>
<dbReference type="GO" id="GO:0005813">
    <property type="term" value="C:centrosome"/>
    <property type="evidence" value="ECO:0007669"/>
    <property type="project" value="TreeGrafter"/>
</dbReference>
<gene>
    <name evidence="7" type="primary">106056346</name>
</gene>
<name>A0A2C9L511_BIOGL</name>
<dbReference type="InterPro" id="IPR017455">
    <property type="entry name" value="Znf_FYVE-rel"/>
</dbReference>
<proteinExistence type="predicted"/>
<feature type="region of interest" description="Disordered" evidence="5">
    <location>
        <begin position="370"/>
        <end position="421"/>
    </location>
</feature>
<dbReference type="EnsemblMetazoa" id="BGLB027105-RC">
    <property type="protein sequence ID" value="BGLB027105-PC"/>
    <property type="gene ID" value="BGLB027105"/>
</dbReference>
<dbReference type="CDD" id="cd15749">
    <property type="entry name" value="FYVE_ZFY19"/>
    <property type="match status" value="1"/>
</dbReference>
<keyword evidence="2 4" id="KW-0863">Zinc-finger</keyword>
<dbReference type="EnsemblMetazoa" id="BGLB027105-RD">
    <property type="protein sequence ID" value="BGLB027105-PD"/>
    <property type="gene ID" value="BGLB027105"/>
</dbReference>
<dbReference type="KEGG" id="bgt:106056346"/>
<dbReference type="AlphaFoldDB" id="A0A2C9L511"/>
<keyword evidence="3" id="KW-0862">Zinc</keyword>
<dbReference type="GO" id="GO:0030496">
    <property type="term" value="C:midbody"/>
    <property type="evidence" value="ECO:0007669"/>
    <property type="project" value="TreeGrafter"/>
</dbReference>
<dbReference type="Pfam" id="PF22586">
    <property type="entry name" value="ANCHR-like_BBOX"/>
    <property type="match status" value="1"/>
</dbReference>
<dbReference type="GO" id="GO:0044878">
    <property type="term" value="P:mitotic cytokinesis checkpoint signaling"/>
    <property type="evidence" value="ECO:0007669"/>
    <property type="project" value="TreeGrafter"/>
</dbReference>
<evidence type="ECO:0000259" key="6">
    <source>
        <dbReference type="PROSITE" id="PS50178"/>
    </source>
</evidence>
<dbReference type="EnsemblMetazoa" id="BGLB027105-RA">
    <property type="protein sequence ID" value="BGLB027105-PA"/>
    <property type="gene ID" value="BGLB027105"/>
</dbReference>
<dbReference type="InterPro" id="IPR000306">
    <property type="entry name" value="Znf_FYVE"/>
</dbReference>
<dbReference type="OrthoDB" id="5407799at2759"/>
<feature type="compositionally biased region" description="Basic and acidic residues" evidence="5">
    <location>
        <begin position="396"/>
        <end position="405"/>
    </location>
</feature>
<accession>A0A2C9L511</accession>
<evidence type="ECO:0000256" key="3">
    <source>
        <dbReference type="ARBA" id="ARBA00022833"/>
    </source>
</evidence>
<dbReference type="Proteomes" id="UP000076420">
    <property type="component" value="Unassembled WGS sequence"/>
</dbReference>
<dbReference type="InterPro" id="IPR011011">
    <property type="entry name" value="Znf_FYVE_PHD"/>
</dbReference>
<reference evidence="7" key="1">
    <citation type="submission" date="2020-05" db="UniProtKB">
        <authorList>
            <consortium name="EnsemblMetazoa"/>
        </authorList>
    </citation>
    <scope>IDENTIFICATION</scope>
    <source>
        <strain evidence="7">BB02</strain>
    </source>
</reference>
<dbReference type="InterPro" id="IPR013083">
    <property type="entry name" value="Znf_RING/FYVE/PHD"/>
</dbReference>
<dbReference type="CDD" id="cd19817">
    <property type="entry name" value="Bbox1_ANCHR-like"/>
    <property type="match status" value="1"/>
</dbReference>
<dbReference type="PANTHER" id="PTHR46603:SF1">
    <property type="entry name" value="ABSCISSION_NOCUT CHECKPOINT REGULATOR"/>
    <property type="match status" value="1"/>
</dbReference>
<dbReference type="GO" id="GO:0032154">
    <property type="term" value="C:cleavage furrow"/>
    <property type="evidence" value="ECO:0007669"/>
    <property type="project" value="TreeGrafter"/>
</dbReference>
<evidence type="ECO:0000256" key="2">
    <source>
        <dbReference type="ARBA" id="ARBA00022771"/>
    </source>
</evidence>
<dbReference type="GO" id="GO:0032266">
    <property type="term" value="F:phosphatidylinositol-3-phosphate binding"/>
    <property type="evidence" value="ECO:0007669"/>
    <property type="project" value="TreeGrafter"/>
</dbReference>
<dbReference type="InterPro" id="IPR044553">
    <property type="entry name" value="Bbox1_ANCHR"/>
</dbReference>
<dbReference type="VEuPathDB" id="VectorBase:BGLAX_032347"/>
<feature type="compositionally biased region" description="Basic and acidic residues" evidence="5">
    <location>
        <begin position="304"/>
        <end position="314"/>
    </location>
</feature>
<dbReference type="Gene3D" id="3.30.40.10">
    <property type="entry name" value="Zinc/RING finger domain, C3HC4 (zinc finger)"/>
    <property type="match status" value="1"/>
</dbReference>
<dbReference type="PANTHER" id="PTHR46603">
    <property type="entry name" value="ABSCISSION/NOCUT CHECKPOINT REGULATOR"/>
    <property type="match status" value="1"/>
</dbReference>
<dbReference type="SUPFAM" id="SSF57903">
    <property type="entry name" value="FYVE/PHD zinc finger"/>
    <property type="match status" value="1"/>
</dbReference>
<protein>
    <recommendedName>
        <fullName evidence="6">FYVE-type domain-containing protein</fullName>
    </recommendedName>
</protein>
<dbReference type="EnsemblMetazoa" id="BGLB027105-RB">
    <property type="protein sequence ID" value="BGLB027105-PB"/>
    <property type="gene ID" value="BGLB027105"/>
</dbReference>
<evidence type="ECO:0000313" key="7">
    <source>
        <dbReference type="EnsemblMetazoa" id="BGLB027105-PA"/>
    </source>
</evidence>
<dbReference type="GO" id="GO:0009838">
    <property type="term" value="P:abscission"/>
    <property type="evidence" value="ECO:0007669"/>
    <property type="project" value="TreeGrafter"/>
</dbReference>
<evidence type="ECO:0000256" key="1">
    <source>
        <dbReference type="ARBA" id="ARBA00022723"/>
    </source>
</evidence>
<dbReference type="RefSeq" id="XP_013068500.2">
    <property type="nucleotide sequence ID" value="XM_013213046.2"/>
</dbReference>
<dbReference type="RefSeq" id="XP_013068498.2">
    <property type="nucleotide sequence ID" value="XM_013213044.2"/>
</dbReference>
<evidence type="ECO:0000313" key="8">
    <source>
        <dbReference type="Proteomes" id="UP000076420"/>
    </source>
</evidence>
<feature type="region of interest" description="Disordered" evidence="5">
    <location>
        <begin position="304"/>
        <end position="346"/>
    </location>
</feature>
<evidence type="ECO:0000256" key="5">
    <source>
        <dbReference type="SAM" id="MobiDB-lite"/>
    </source>
</evidence>